<dbReference type="GO" id="GO:0005886">
    <property type="term" value="C:plasma membrane"/>
    <property type="evidence" value="ECO:0007669"/>
    <property type="project" value="InterPro"/>
</dbReference>
<evidence type="ECO:0000259" key="2">
    <source>
        <dbReference type="Pfam" id="PF10099"/>
    </source>
</evidence>
<accession>A0A0T5P4N4</accession>
<dbReference type="EMBL" id="LAXI01000015">
    <property type="protein sequence ID" value="KRS16215.1"/>
    <property type="molecule type" value="Genomic_DNA"/>
</dbReference>
<sequence>MSGTASDPNDDVVLAGEYILDLLSPDEAAAFEARLATEPGLRRLCAIWAEEFSGFADEVDPVSPPDDVLERVEMRLFGSSEREGRPGLWQRFGLTGLAAAVLAVLLFVSSDFLDQGPVPPEAPAYTAEIAAEDRSLVIEAAYDADAAELYLERLSGAAAPGRSLELWLIAGDNAPVSLGVLPEDDRAVFTVTQELQNALSGGVLAISDEPEGGSPTGAPTGEVLATGAITDA</sequence>
<dbReference type="Pfam" id="PF10099">
    <property type="entry name" value="RskA_C"/>
    <property type="match status" value="1"/>
</dbReference>
<dbReference type="OrthoDB" id="9816387at2"/>
<evidence type="ECO:0000313" key="3">
    <source>
        <dbReference type="EMBL" id="KRS16215.1"/>
    </source>
</evidence>
<dbReference type="KEGG" id="rid:RIdsm_03238"/>
<dbReference type="RefSeq" id="WP_057818566.1">
    <property type="nucleotide sequence ID" value="NZ_CP031598.1"/>
</dbReference>
<dbReference type="Proteomes" id="UP000051401">
    <property type="component" value="Unassembled WGS sequence"/>
</dbReference>
<evidence type="ECO:0000313" key="6">
    <source>
        <dbReference type="Proteomes" id="UP000325785"/>
    </source>
</evidence>
<dbReference type="Proteomes" id="UP000325785">
    <property type="component" value="Chromosome"/>
</dbReference>
<dbReference type="GO" id="GO:0016989">
    <property type="term" value="F:sigma factor antagonist activity"/>
    <property type="evidence" value="ECO:0007669"/>
    <property type="project" value="TreeGrafter"/>
</dbReference>
<dbReference type="STRING" id="540747.SAMN04488031_101107"/>
<dbReference type="EMBL" id="CP031598">
    <property type="protein sequence ID" value="QEW27422.1"/>
    <property type="molecule type" value="Genomic_DNA"/>
</dbReference>
<feature type="region of interest" description="Disordered" evidence="1">
    <location>
        <begin position="209"/>
        <end position="232"/>
    </location>
</feature>
<dbReference type="GO" id="GO:0006417">
    <property type="term" value="P:regulation of translation"/>
    <property type="evidence" value="ECO:0007669"/>
    <property type="project" value="TreeGrafter"/>
</dbReference>
<keyword evidence="5" id="KW-1185">Reference proteome</keyword>
<protein>
    <submittedName>
        <fullName evidence="4">Putative anti-sigmaE protein</fullName>
    </submittedName>
</protein>
<dbReference type="InterPro" id="IPR018764">
    <property type="entry name" value="RskA_C"/>
</dbReference>
<dbReference type="AlphaFoldDB" id="A0A0T5P4N4"/>
<evidence type="ECO:0000256" key="1">
    <source>
        <dbReference type="SAM" id="MobiDB-lite"/>
    </source>
</evidence>
<gene>
    <name evidence="4" type="ORF">RIdsm_03238</name>
    <name evidence="3" type="ORF">XM52_19310</name>
</gene>
<proteinExistence type="predicted"/>
<dbReference type="PANTHER" id="PTHR37461:SF1">
    <property type="entry name" value="ANTI-SIGMA-K FACTOR RSKA"/>
    <property type="match status" value="1"/>
</dbReference>
<reference evidence="4 6" key="2">
    <citation type="submission" date="2018-08" db="EMBL/GenBank/DDBJ databases">
        <title>Genetic Globetrotter - A new plasmid hitch-hiking vast phylogenetic and geographic distances.</title>
        <authorList>
            <person name="Vollmers J."/>
            <person name="Petersen J."/>
        </authorList>
    </citation>
    <scope>NUCLEOTIDE SEQUENCE [LARGE SCALE GENOMIC DNA]</scope>
    <source>
        <strain evidence="4 6">DSM 26383</strain>
    </source>
</reference>
<dbReference type="InterPro" id="IPR051474">
    <property type="entry name" value="Anti-sigma-K/W_factor"/>
</dbReference>
<evidence type="ECO:0000313" key="5">
    <source>
        <dbReference type="Proteomes" id="UP000051401"/>
    </source>
</evidence>
<dbReference type="PANTHER" id="PTHR37461">
    <property type="entry name" value="ANTI-SIGMA-K FACTOR RSKA"/>
    <property type="match status" value="1"/>
</dbReference>
<organism evidence="3 5">
    <name type="scientific">Roseovarius indicus</name>
    <dbReference type="NCBI Taxonomy" id="540747"/>
    <lineage>
        <taxon>Bacteria</taxon>
        <taxon>Pseudomonadati</taxon>
        <taxon>Pseudomonadota</taxon>
        <taxon>Alphaproteobacteria</taxon>
        <taxon>Rhodobacterales</taxon>
        <taxon>Roseobacteraceae</taxon>
        <taxon>Roseovarius</taxon>
    </lineage>
</organism>
<dbReference type="PATRIC" id="fig|540747.5.peg.1615"/>
<name>A0A0T5P4N4_9RHOB</name>
<evidence type="ECO:0000313" key="4">
    <source>
        <dbReference type="EMBL" id="QEW27422.1"/>
    </source>
</evidence>
<feature type="domain" description="Anti-sigma K factor RskA C-terminal" evidence="2">
    <location>
        <begin position="96"/>
        <end position="223"/>
    </location>
</feature>
<reference evidence="3 5" key="1">
    <citation type="submission" date="2015-04" db="EMBL/GenBank/DDBJ databases">
        <title>The draft genome sequence of Roseovarius indicus B108T.</title>
        <authorList>
            <person name="Li G."/>
            <person name="Lai Q."/>
            <person name="Shao Z."/>
            <person name="Yan P."/>
        </authorList>
    </citation>
    <scope>NUCLEOTIDE SEQUENCE [LARGE SCALE GENOMIC DNA]</scope>
    <source>
        <strain evidence="3 5">B108</strain>
    </source>
</reference>